<evidence type="ECO:0000313" key="1">
    <source>
        <dbReference type="EMBL" id="ABW68717.1"/>
    </source>
</evidence>
<protein>
    <submittedName>
        <fullName evidence="1">Uncharacterized protein</fullName>
    </submittedName>
</protein>
<sequence length="154" mass="17748">MKKFFCEMYVKIYTDGYPSIYGKIPPETLYAYLVDDMGACYDGDSQLPGDHRLWYFGCNEKFGVMRIVLGQKTFVRRWGMGEASFKNVRDLLAFCLENKIFDQQQHDRLSRITGEGETINDMYRIGDYLAAKASGRVAPATTQRKESEYAQRSS</sequence>
<dbReference type="AlphaFoldDB" id="A8ZYJ2"/>
<accession>A8ZYJ2</accession>
<organism evidence="1 2">
    <name type="scientific">Desulfosudis oleivorans (strain DSM 6200 / JCM 39069 / Hxd3)</name>
    <name type="common">Desulfococcus oleovorans</name>
    <dbReference type="NCBI Taxonomy" id="96561"/>
    <lineage>
        <taxon>Bacteria</taxon>
        <taxon>Pseudomonadati</taxon>
        <taxon>Thermodesulfobacteriota</taxon>
        <taxon>Desulfobacteria</taxon>
        <taxon>Desulfobacterales</taxon>
        <taxon>Desulfosudaceae</taxon>
        <taxon>Desulfosudis</taxon>
    </lineage>
</organism>
<dbReference type="KEGG" id="dol:Dole_2914"/>
<keyword evidence="2" id="KW-1185">Reference proteome</keyword>
<evidence type="ECO:0000313" key="2">
    <source>
        <dbReference type="Proteomes" id="UP000008561"/>
    </source>
</evidence>
<dbReference type="STRING" id="96561.Dole_2914"/>
<dbReference type="HOGENOM" id="CLU_1701435_0_0_7"/>
<dbReference type="Proteomes" id="UP000008561">
    <property type="component" value="Chromosome"/>
</dbReference>
<name>A8ZYJ2_DESOH</name>
<dbReference type="RefSeq" id="WP_012176328.1">
    <property type="nucleotide sequence ID" value="NC_009943.1"/>
</dbReference>
<reference evidence="1 2" key="1">
    <citation type="submission" date="2007-10" db="EMBL/GenBank/DDBJ databases">
        <title>Complete sequence of Desulfococcus oleovorans Hxd3.</title>
        <authorList>
            <consortium name="US DOE Joint Genome Institute"/>
            <person name="Copeland A."/>
            <person name="Lucas S."/>
            <person name="Lapidus A."/>
            <person name="Barry K."/>
            <person name="Glavina del Rio T."/>
            <person name="Dalin E."/>
            <person name="Tice H."/>
            <person name="Pitluck S."/>
            <person name="Kiss H."/>
            <person name="Brettin T."/>
            <person name="Bruce D."/>
            <person name="Detter J.C."/>
            <person name="Han C."/>
            <person name="Schmutz J."/>
            <person name="Larimer F."/>
            <person name="Land M."/>
            <person name="Hauser L."/>
            <person name="Kyrpides N."/>
            <person name="Kim E."/>
            <person name="Wawrik B."/>
            <person name="Richardson P."/>
        </authorList>
    </citation>
    <scope>NUCLEOTIDE SEQUENCE [LARGE SCALE GENOMIC DNA]</scope>
    <source>
        <strain evidence="2">DSM 6200 / JCM 39069 / Hxd3</strain>
    </source>
</reference>
<gene>
    <name evidence="1" type="ordered locus">Dole_2914</name>
</gene>
<dbReference type="EMBL" id="CP000859">
    <property type="protein sequence ID" value="ABW68717.1"/>
    <property type="molecule type" value="Genomic_DNA"/>
</dbReference>
<proteinExistence type="predicted"/>